<evidence type="ECO:0000313" key="2">
    <source>
        <dbReference type="Proteomes" id="UP000789901"/>
    </source>
</evidence>
<accession>A0ABN7WU24</accession>
<organism evidence="1 2">
    <name type="scientific">Gigaspora margarita</name>
    <dbReference type="NCBI Taxonomy" id="4874"/>
    <lineage>
        <taxon>Eukaryota</taxon>
        <taxon>Fungi</taxon>
        <taxon>Fungi incertae sedis</taxon>
        <taxon>Mucoromycota</taxon>
        <taxon>Glomeromycotina</taxon>
        <taxon>Glomeromycetes</taxon>
        <taxon>Diversisporales</taxon>
        <taxon>Gigasporaceae</taxon>
        <taxon>Gigaspora</taxon>
    </lineage>
</organism>
<sequence>MQIISNSCDFTNLILKNTELVDLDPEKVQEAENDLDKDNDNKIQWAEIYQQNITKIEADSNDLLGQLVDTKDQEEDNNE</sequence>
<dbReference type="EMBL" id="CAJVQB010063030">
    <property type="protein sequence ID" value="CAG8840496.1"/>
    <property type="molecule type" value="Genomic_DNA"/>
</dbReference>
<keyword evidence="2" id="KW-1185">Reference proteome</keyword>
<gene>
    <name evidence="1" type="ORF">GMARGA_LOCUS34941</name>
</gene>
<reference evidence="1 2" key="1">
    <citation type="submission" date="2021-06" db="EMBL/GenBank/DDBJ databases">
        <authorList>
            <person name="Kallberg Y."/>
            <person name="Tangrot J."/>
            <person name="Rosling A."/>
        </authorList>
    </citation>
    <scope>NUCLEOTIDE SEQUENCE [LARGE SCALE GENOMIC DNA]</scope>
    <source>
        <strain evidence="1 2">120-4 pot B 10/14</strain>
    </source>
</reference>
<dbReference type="PROSITE" id="PS00018">
    <property type="entry name" value="EF_HAND_1"/>
    <property type="match status" value="1"/>
</dbReference>
<name>A0ABN7WU24_GIGMA</name>
<dbReference type="Proteomes" id="UP000789901">
    <property type="component" value="Unassembled WGS sequence"/>
</dbReference>
<evidence type="ECO:0000313" key="1">
    <source>
        <dbReference type="EMBL" id="CAG8840496.1"/>
    </source>
</evidence>
<protein>
    <submittedName>
        <fullName evidence="1">19915_t:CDS:1</fullName>
    </submittedName>
</protein>
<comment type="caution">
    <text evidence="1">The sequence shown here is derived from an EMBL/GenBank/DDBJ whole genome shotgun (WGS) entry which is preliminary data.</text>
</comment>
<dbReference type="InterPro" id="IPR018247">
    <property type="entry name" value="EF_Hand_1_Ca_BS"/>
</dbReference>
<proteinExistence type="predicted"/>